<dbReference type="Pfam" id="PF07690">
    <property type="entry name" value="MFS_1"/>
    <property type="match status" value="1"/>
</dbReference>
<evidence type="ECO:0000256" key="1">
    <source>
        <dbReference type="ARBA" id="ARBA00022692"/>
    </source>
</evidence>
<protein>
    <submittedName>
        <fullName evidence="6">MFS transporter</fullName>
    </submittedName>
</protein>
<feature type="transmembrane region" description="Helical" evidence="4">
    <location>
        <begin position="43"/>
        <end position="62"/>
    </location>
</feature>
<keyword evidence="2 4" id="KW-1133">Transmembrane helix</keyword>
<feature type="transmembrane region" description="Helical" evidence="4">
    <location>
        <begin position="248"/>
        <end position="269"/>
    </location>
</feature>
<evidence type="ECO:0000256" key="3">
    <source>
        <dbReference type="ARBA" id="ARBA00023136"/>
    </source>
</evidence>
<feature type="transmembrane region" description="Helical" evidence="4">
    <location>
        <begin position="364"/>
        <end position="383"/>
    </location>
</feature>
<name>A0A975HH62_9GAMM</name>
<dbReference type="RefSeq" id="WP_208830102.1">
    <property type="nucleotide sequence ID" value="NZ_CP072110.1"/>
</dbReference>
<dbReference type="Proteomes" id="UP000682739">
    <property type="component" value="Chromosome"/>
</dbReference>
<evidence type="ECO:0000313" key="7">
    <source>
        <dbReference type="Proteomes" id="UP000682739"/>
    </source>
</evidence>
<feature type="transmembrane region" description="Helical" evidence="4">
    <location>
        <begin position="74"/>
        <end position="91"/>
    </location>
</feature>
<dbReference type="GO" id="GO:0022857">
    <property type="term" value="F:transmembrane transporter activity"/>
    <property type="evidence" value="ECO:0007669"/>
    <property type="project" value="InterPro"/>
</dbReference>
<reference evidence="6" key="1">
    <citation type="submission" date="2021-03" db="EMBL/GenBank/DDBJ databases">
        <title>Description of Psychrosphaera ytuae sp. nov. isolated from deep sea sediment of South China Sea.</title>
        <authorList>
            <person name="Zhang J."/>
            <person name="Xu X.-D."/>
        </authorList>
    </citation>
    <scope>NUCLEOTIDE SEQUENCE</scope>
    <source>
        <strain evidence="6">MTZ26</strain>
    </source>
</reference>
<feature type="transmembrane region" description="Helical" evidence="4">
    <location>
        <begin position="209"/>
        <end position="228"/>
    </location>
</feature>
<dbReference type="AlphaFoldDB" id="A0A975HH62"/>
<feature type="transmembrane region" description="Helical" evidence="4">
    <location>
        <begin position="7"/>
        <end position="31"/>
    </location>
</feature>
<feature type="transmembrane region" description="Helical" evidence="4">
    <location>
        <begin position="276"/>
        <end position="294"/>
    </location>
</feature>
<feature type="transmembrane region" description="Helical" evidence="4">
    <location>
        <begin position="300"/>
        <end position="324"/>
    </location>
</feature>
<evidence type="ECO:0000256" key="2">
    <source>
        <dbReference type="ARBA" id="ARBA00022989"/>
    </source>
</evidence>
<dbReference type="KEGG" id="psym:J1N51_07865"/>
<keyword evidence="1 4" id="KW-0812">Transmembrane</keyword>
<organism evidence="6 7">
    <name type="scientific">Psychrosphaera ytuae</name>
    <dbReference type="NCBI Taxonomy" id="2820710"/>
    <lineage>
        <taxon>Bacteria</taxon>
        <taxon>Pseudomonadati</taxon>
        <taxon>Pseudomonadota</taxon>
        <taxon>Gammaproteobacteria</taxon>
        <taxon>Alteromonadales</taxon>
        <taxon>Pseudoalteromonadaceae</taxon>
        <taxon>Psychrosphaera</taxon>
    </lineage>
</organism>
<evidence type="ECO:0000313" key="6">
    <source>
        <dbReference type="EMBL" id="QTH62698.1"/>
    </source>
</evidence>
<feature type="transmembrane region" description="Helical" evidence="4">
    <location>
        <begin position="167"/>
        <end position="188"/>
    </location>
</feature>
<feature type="transmembrane region" description="Helical" evidence="4">
    <location>
        <begin position="336"/>
        <end position="358"/>
    </location>
</feature>
<dbReference type="InterPro" id="IPR036259">
    <property type="entry name" value="MFS_trans_sf"/>
</dbReference>
<sequence length="393" mass="43591">MHNMHKNVWLLMVAQALMGSIGPVVVFVGGFVGLKLAPSGNLATLPVACMIVGIALWIQPTVKLMSRIGRKKTFLLASIWGGLNCLLTAYSITIGHFWLFCFSILNFGFMIATNQQFRFAAMESVPTDTASKAISIMLIAGLLAAFIGPEIAFWGQNLFDIEFVGSFMLMAALFVPAFFILTQFKPVIFEQSKVEGEPRPLTTIAKQPVFIAAVASATIAFSVMSFIMTATPISMHVHSHFDVAATKWVIQSHIIAMYLPSFFTGLLIAKFGHEKILYSGVLTLFICLMIGFVGQQYVHYWFSLVLLGVGWNFMFVSATALLPSSYEPNERFKVQGINDLIMFTCQAIASLSAGWVIYSFGWNIMLTMCVPLLLLAAWTVFNWKRHSLQQRSI</sequence>
<keyword evidence="3 4" id="KW-0472">Membrane</keyword>
<feature type="domain" description="Major facilitator superfamily (MFS) profile" evidence="5">
    <location>
        <begin position="208"/>
        <end position="393"/>
    </location>
</feature>
<gene>
    <name evidence="6" type="ORF">J1N51_07865</name>
</gene>
<dbReference type="PANTHER" id="PTHR23534:SF1">
    <property type="entry name" value="MAJOR FACILITATOR SUPERFAMILY PROTEIN"/>
    <property type="match status" value="1"/>
</dbReference>
<dbReference type="InterPro" id="IPR011701">
    <property type="entry name" value="MFS"/>
</dbReference>
<dbReference type="SUPFAM" id="SSF103473">
    <property type="entry name" value="MFS general substrate transporter"/>
    <property type="match status" value="1"/>
</dbReference>
<dbReference type="PANTHER" id="PTHR23534">
    <property type="entry name" value="MFS PERMEASE"/>
    <property type="match status" value="1"/>
</dbReference>
<dbReference type="PROSITE" id="PS50850">
    <property type="entry name" value="MFS"/>
    <property type="match status" value="1"/>
</dbReference>
<dbReference type="InterPro" id="IPR020846">
    <property type="entry name" value="MFS_dom"/>
</dbReference>
<dbReference type="Gene3D" id="1.20.1250.20">
    <property type="entry name" value="MFS general substrate transporter like domains"/>
    <property type="match status" value="1"/>
</dbReference>
<evidence type="ECO:0000259" key="5">
    <source>
        <dbReference type="PROSITE" id="PS50850"/>
    </source>
</evidence>
<accession>A0A975HH62</accession>
<evidence type="ECO:0000256" key="4">
    <source>
        <dbReference type="SAM" id="Phobius"/>
    </source>
</evidence>
<keyword evidence="7" id="KW-1185">Reference proteome</keyword>
<proteinExistence type="predicted"/>
<dbReference type="EMBL" id="CP072110">
    <property type="protein sequence ID" value="QTH62698.1"/>
    <property type="molecule type" value="Genomic_DNA"/>
</dbReference>
<feature type="transmembrane region" description="Helical" evidence="4">
    <location>
        <begin position="97"/>
        <end position="113"/>
    </location>
</feature>
<feature type="transmembrane region" description="Helical" evidence="4">
    <location>
        <begin position="134"/>
        <end position="155"/>
    </location>
</feature>